<dbReference type="AlphaFoldDB" id="A0AAW2YIY6"/>
<feature type="signal peptide" evidence="1">
    <location>
        <begin position="1"/>
        <end position="25"/>
    </location>
</feature>
<feature type="chain" id="PRO_5043688531" evidence="1">
    <location>
        <begin position="26"/>
        <end position="83"/>
    </location>
</feature>
<dbReference type="EMBL" id="JAOPGA020000090">
    <property type="protein sequence ID" value="KAL0476761.1"/>
    <property type="molecule type" value="Genomic_DNA"/>
</dbReference>
<name>A0AAW2YIY6_9EUKA</name>
<organism evidence="2 3">
    <name type="scientific">Acrasis kona</name>
    <dbReference type="NCBI Taxonomy" id="1008807"/>
    <lineage>
        <taxon>Eukaryota</taxon>
        <taxon>Discoba</taxon>
        <taxon>Heterolobosea</taxon>
        <taxon>Tetramitia</taxon>
        <taxon>Eutetramitia</taxon>
        <taxon>Acrasidae</taxon>
        <taxon>Acrasis</taxon>
    </lineage>
</organism>
<protein>
    <submittedName>
        <fullName evidence="2">Uncharacterized protein</fullName>
    </submittedName>
</protein>
<gene>
    <name evidence="2" type="ORF">AKO1_002783</name>
</gene>
<keyword evidence="3" id="KW-1185">Reference proteome</keyword>
<evidence type="ECO:0000313" key="3">
    <source>
        <dbReference type="Proteomes" id="UP001431209"/>
    </source>
</evidence>
<accession>A0AAW2YIY6</accession>
<evidence type="ECO:0000256" key="1">
    <source>
        <dbReference type="SAM" id="SignalP"/>
    </source>
</evidence>
<reference evidence="2 3" key="1">
    <citation type="submission" date="2024-03" db="EMBL/GenBank/DDBJ databases">
        <title>The Acrasis kona genome and developmental transcriptomes reveal deep origins of eukaryotic multicellular pathways.</title>
        <authorList>
            <person name="Sheikh S."/>
            <person name="Fu C.-J."/>
            <person name="Brown M.W."/>
            <person name="Baldauf S.L."/>
        </authorList>
    </citation>
    <scope>NUCLEOTIDE SEQUENCE [LARGE SCALE GENOMIC DNA]</scope>
    <source>
        <strain evidence="2 3">ATCC MYA-3509</strain>
    </source>
</reference>
<evidence type="ECO:0000313" key="2">
    <source>
        <dbReference type="EMBL" id="KAL0476761.1"/>
    </source>
</evidence>
<dbReference type="Proteomes" id="UP001431209">
    <property type="component" value="Unassembled WGS sequence"/>
</dbReference>
<proteinExistence type="predicted"/>
<keyword evidence="1" id="KW-0732">Signal</keyword>
<sequence length="83" mass="9523">MTMSIAKALILAMSVVLFIIRLKCGKEYVDAIKEMFVVLLTIIRLTCGKEHVDPIEDAFKFMNIMDSVINNLFEVHEYIAEKN</sequence>
<comment type="caution">
    <text evidence="2">The sequence shown here is derived from an EMBL/GenBank/DDBJ whole genome shotgun (WGS) entry which is preliminary data.</text>
</comment>